<gene>
    <name evidence="6" type="ORF">BB31_35155</name>
</gene>
<dbReference type="GO" id="GO:0000976">
    <property type="term" value="F:transcription cis-regulatory region binding"/>
    <property type="evidence" value="ECO:0007669"/>
    <property type="project" value="TreeGrafter"/>
</dbReference>
<dbReference type="GO" id="GO:0003700">
    <property type="term" value="F:DNA-binding transcription factor activity"/>
    <property type="evidence" value="ECO:0007669"/>
    <property type="project" value="TreeGrafter"/>
</dbReference>
<dbReference type="Pfam" id="PF16859">
    <property type="entry name" value="TetR_C_11"/>
    <property type="match status" value="1"/>
</dbReference>
<dbReference type="AlphaFoldDB" id="A0A2P2FIX7"/>
<feature type="domain" description="HTH tetR-type" evidence="5">
    <location>
        <begin position="10"/>
        <end position="70"/>
    </location>
</feature>
<dbReference type="InterPro" id="IPR036271">
    <property type="entry name" value="Tet_transcr_reg_TetR-rel_C_sf"/>
</dbReference>
<dbReference type="PANTHER" id="PTHR30055:SF148">
    <property type="entry name" value="TETR-FAMILY TRANSCRIPTIONAL REGULATOR"/>
    <property type="match status" value="1"/>
</dbReference>
<evidence type="ECO:0000256" key="1">
    <source>
        <dbReference type="ARBA" id="ARBA00023015"/>
    </source>
</evidence>
<dbReference type="PROSITE" id="PS50977">
    <property type="entry name" value="HTH_TETR_2"/>
    <property type="match status" value="1"/>
</dbReference>
<evidence type="ECO:0000256" key="2">
    <source>
        <dbReference type="ARBA" id="ARBA00023125"/>
    </source>
</evidence>
<dbReference type="Pfam" id="PF00440">
    <property type="entry name" value="TetR_N"/>
    <property type="match status" value="1"/>
</dbReference>
<dbReference type="InterPro" id="IPR001647">
    <property type="entry name" value="HTH_TetR"/>
</dbReference>
<dbReference type="InterPro" id="IPR009057">
    <property type="entry name" value="Homeodomain-like_sf"/>
</dbReference>
<dbReference type="Gene3D" id="1.10.357.10">
    <property type="entry name" value="Tetracycline Repressor, domain 2"/>
    <property type="match status" value="1"/>
</dbReference>
<comment type="caution">
    <text evidence="6">The sequence shown here is derived from an EMBL/GenBank/DDBJ whole genome shotgun (WGS) entry which is preliminary data.</text>
</comment>
<evidence type="ECO:0000259" key="5">
    <source>
        <dbReference type="PROSITE" id="PS50977"/>
    </source>
</evidence>
<keyword evidence="1" id="KW-0805">Transcription regulation</keyword>
<evidence type="ECO:0000256" key="4">
    <source>
        <dbReference type="PROSITE-ProRule" id="PRU00335"/>
    </source>
</evidence>
<dbReference type="Gene3D" id="1.10.10.60">
    <property type="entry name" value="Homeodomain-like"/>
    <property type="match status" value="1"/>
</dbReference>
<evidence type="ECO:0000313" key="6">
    <source>
        <dbReference type="EMBL" id="KFU76676.1"/>
    </source>
</evidence>
<keyword evidence="2 4" id="KW-0238">DNA-binding</keyword>
<accession>A0A2P2FIX7</accession>
<dbReference type="Proteomes" id="UP000256220">
    <property type="component" value="Unassembled WGS sequence"/>
</dbReference>
<proteinExistence type="predicted"/>
<keyword evidence="7" id="KW-1185">Reference proteome</keyword>
<reference evidence="6 7" key="1">
    <citation type="journal article" date="2014" name="Genome Announc.">
        <title>Draft Genome Sequence of Amycolatopsis lurida NRRL 2430, Producer of the Glycopeptide Family Antibiotic Ristocetin.</title>
        <authorList>
            <person name="Kwun M.J."/>
            <person name="Hong H.J."/>
        </authorList>
    </citation>
    <scope>NUCLEOTIDE SEQUENCE [LARGE SCALE GENOMIC DNA]</scope>
    <source>
        <strain evidence="6 7">NRRL 2430</strain>
    </source>
</reference>
<name>A0A2P2FIX7_AMYLU</name>
<dbReference type="SUPFAM" id="SSF46689">
    <property type="entry name" value="Homeodomain-like"/>
    <property type="match status" value="1"/>
</dbReference>
<dbReference type="RefSeq" id="WP_034320938.1">
    <property type="nucleotide sequence ID" value="NZ_JFBM01000041.1"/>
</dbReference>
<sequence>MADKRGSRVADRTDAIMRTTLELGQEVGYAKLSIEAVAARAGAGKHTIYRRWPSKGALFLDSLLSLNEPELNYPDTGDIEADLREQIHAAVDLLSKPPLGPLYQALLVEAQQDPQVAEALNERFIGPQEEKTIARLRKARDQGQLSSDFDLSLAMALLSGPFYFQVLIARQPLTYEYVDRVIEAVFAGIGSKAPTTDGGRDRGRRRR</sequence>
<feature type="DNA-binding region" description="H-T-H motif" evidence="4">
    <location>
        <begin position="33"/>
        <end position="52"/>
    </location>
</feature>
<dbReference type="InterPro" id="IPR050109">
    <property type="entry name" value="HTH-type_TetR-like_transc_reg"/>
</dbReference>
<dbReference type="EMBL" id="JFBM01000041">
    <property type="protein sequence ID" value="KFU76676.1"/>
    <property type="molecule type" value="Genomic_DNA"/>
</dbReference>
<dbReference type="InterPro" id="IPR011075">
    <property type="entry name" value="TetR_C"/>
</dbReference>
<organism evidence="6 7">
    <name type="scientific">Amycolatopsis lurida NRRL 2430</name>
    <dbReference type="NCBI Taxonomy" id="1460371"/>
    <lineage>
        <taxon>Bacteria</taxon>
        <taxon>Bacillati</taxon>
        <taxon>Actinomycetota</taxon>
        <taxon>Actinomycetes</taxon>
        <taxon>Pseudonocardiales</taxon>
        <taxon>Pseudonocardiaceae</taxon>
        <taxon>Amycolatopsis</taxon>
    </lineage>
</organism>
<keyword evidence="3" id="KW-0804">Transcription</keyword>
<protein>
    <submittedName>
        <fullName evidence="6">TetR family transcriptional regulator</fullName>
    </submittedName>
</protein>
<evidence type="ECO:0000313" key="7">
    <source>
        <dbReference type="Proteomes" id="UP000256220"/>
    </source>
</evidence>
<evidence type="ECO:0000256" key="3">
    <source>
        <dbReference type="ARBA" id="ARBA00023163"/>
    </source>
</evidence>
<dbReference type="PANTHER" id="PTHR30055">
    <property type="entry name" value="HTH-TYPE TRANSCRIPTIONAL REGULATOR RUTR"/>
    <property type="match status" value="1"/>
</dbReference>
<dbReference type="SUPFAM" id="SSF48498">
    <property type="entry name" value="Tetracyclin repressor-like, C-terminal domain"/>
    <property type="match status" value="1"/>
</dbReference>